<reference evidence="1 2" key="1">
    <citation type="submission" date="2023-06" db="EMBL/GenBank/DDBJ databases">
        <title>Sporosarcina sp. nov., isolated from Korean traditional fermented seafood 'Jeotgal'.</title>
        <authorList>
            <person name="Yang A.-I."/>
            <person name="Shin N.-R."/>
        </authorList>
    </citation>
    <scope>NUCLEOTIDE SEQUENCE [LARGE SCALE GENOMIC DNA]</scope>
    <source>
        <strain evidence="1 2">KCTC3840</strain>
    </source>
</reference>
<comment type="caution">
    <text evidence="1">The sequence shown here is derived from an EMBL/GenBank/DDBJ whole genome shotgun (WGS) entry which is preliminary data.</text>
</comment>
<accession>A0ABU4FXI3</accession>
<protein>
    <recommendedName>
        <fullName evidence="3">DUF4265 domain-containing protein</fullName>
    </recommendedName>
</protein>
<dbReference type="EMBL" id="JAUBDH010000002">
    <property type="protein sequence ID" value="MDW0109410.1"/>
    <property type="molecule type" value="Genomic_DNA"/>
</dbReference>
<dbReference type="Proteomes" id="UP001280629">
    <property type="component" value="Unassembled WGS sequence"/>
</dbReference>
<keyword evidence="2" id="KW-1185">Reference proteome</keyword>
<name>A0ABU4FXI3_9BACL</name>
<evidence type="ECO:0008006" key="3">
    <source>
        <dbReference type="Google" id="ProtNLM"/>
    </source>
</evidence>
<dbReference type="RefSeq" id="WP_317934915.1">
    <property type="nucleotide sequence ID" value="NZ_JAUBDH010000002.1"/>
</dbReference>
<evidence type="ECO:0000313" key="2">
    <source>
        <dbReference type="Proteomes" id="UP001280629"/>
    </source>
</evidence>
<organism evidence="1 2">
    <name type="scientific">Sporosarcina aquimarina</name>
    <dbReference type="NCBI Taxonomy" id="114975"/>
    <lineage>
        <taxon>Bacteria</taxon>
        <taxon>Bacillati</taxon>
        <taxon>Bacillota</taxon>
        <taxon>Bacilli</taxon>
        <taxon>Bacillales</taxon>
        <taxon>Caryophanaceae</taxon>
        <taxon>Sporosarcina</taxon>
    </lineage>
</organism>
<gene>
    <name evidence="1" type="ORF">QT716_04990</name>
</gene>
<proteinExistence type="predicted"/>
<evidence type="ECO:0000313" key="1">
    <source>
        <dbReference type="EMBL" id="MDW0109410.1"/>
    </source>
</evidence>
<sequence length="133" mass="15745">MINYFERKLRFTDLEVWDIQFGEDIYRMFISDERRSTEITDLNLPSNSVDVDLRENLIVVSVYSSVQVKDEHIESIDQFMKQITDHVALAHCDVVLSFYTDSIDDIFEQVIKEKTCTMYEEIPLNKLCHLNQN</sequence>